<dbReference type="CDD" id="cd10845">
    <property type="entry name" value="DSRM_RNAse_III_family"/>
    <property type="match status" value="1"/>
</dbReference>
<dbReference type="Gene3D" id="3.30.160.20">
    <property type="match status" value="1"/>
</dbReference>
<comment type="subunit">
    <text evidence="4 15">Homodimer.</text>
</comment>
<evidence type="ECO:0000256" key="6">
    <source>
        <dbReference type="ARBA" id="ARBA00022552"/>
    </source>
</evidence>
<keyword evidence="14 15" id="KW-0694">RNA-binding</keyword>
<dbReference type="FunFam" id="1.10.1520.10:FF:000001">
    <property type="entry name" value="Ribonuclease 3"/>
    <property type="match status" value="1"/>
</dbReference>
<dbReference type="GO" id="GO:0004525">
    <property type="term" value="F:ribonuclease III activity"/>
    <property type="evidence" value="ECO:0007669"/>
    <property type="project" value="UniProtKB-UniRule"/>
</dbReference>
<dbReference type="GO" id="GO:0006364">
    <property type="term" value="P:rRNA processing"/>
    <property type="evidence" value="ECO:0007669"/>
    <property type="project" value="UniProtKB-UniRule"/>
</dbReference>
<feature type="active site" evidence="15">
    <location>
        <position position="55"/>
    </location>
</feature>
<evidence type="ECO:0000259" key="16">
    <source>
        <dbReference type="PROSITE" id="PS50137"/>
    </source>
</evidence>
<protein>
    <recommendedName>
        <fullName evidence="15">Ribonuclease 3</fullName>
        <ecNumber evidence="15">3.1.26.3</ecNumber>
    </recommendedName>
    <alternativeName>
        <fullName evidence="15">Ribonuclease III</fullName>
        <shortName evidence="15">RNase III</shortName>
    </alternativeName>
</protein>
<dbReference type="AlphaFoldDB" id="A0A1H9J661"/>
<comment type="catalytic activity">
    <reaction evidence="1 15">
        <text>Endonucleolytic cleavage to 5'-phosphomonoester.</text>
        <dbReference type="EC" id="3.1.26.3"/>
    </reaction>
</comment>
<evidence type="ECO:0000256" key="8">
    <source>
        <dbReference type="ARBA" id="ARBA00022694"/>
    </source>
</evidence>
<feature type="binding site" evidence="15">
    <location>
        <position position="51"/>
    </location>
    <ligand>
        <name>Mg(2+)</name>
        <dbReference type="ChEBI" id="CHEBI:18420"/>
    </ligand>
</feature>
<dbReference type="PANTHER" id="PTHR11207:SF0">
    <property type="entry name" value="RIBONUCLEASE 3"/>
    <property type="match status" value="1"/>
</dbReference>
<dbReference type="GO" id="GO:0005737">
    <property type="term" value="C:cytoplasm"/>
    <property type="evidence" value="ECO:0007669"/>
    <property type="project" value="UniProtKB-SubCell"/>
</dbReference>
<feature type="domain" description="RNase III" evidence="17">
    <location>
        <begin position="11"/>
        <end position="137"/>
    </location>
</feature>
<dbReference type="PROSITE" id="PS50137">
    <property type="entry name" value="DS_RBD"/>
    <property type="match status" value="1"/>
</dbReference>
<dbReference type="GO" id="GO:0003725">
    <property type="term" value="F:double-stranded RNA binding"/>
    <property type="evidence" value="ECO:0007669"/>
    <property type="project" value="TreeGrafter"/>
</dbReference>
<dbReference type="Pfam" id="PF14622">
    <property type="entry name" value="Ribonucleas_3_3"/>
    <property type="match status" value="1"/>
</dbReference>
<dbReference type="HAMAP" id="MF_00104">
    <property type="entry name" value="RNase_III"/>
    <property type="match status" value="1"/>
</dbReference>
<sequence>MELAKQRKKELSDFCNRVGIKFKKLEHLDQAFHHRSLTNEAHGVKNNERLEFLGDSVLGMVTAAYLYNNLDNPEGDLAKIKSAVVSEKALAPVAIKFGIDKLLMLGHGEEMSGGRTKPAILADCMEAIIGAYYLDSGYKAAEAYVLSFIEPAVKETFSQGVKDFKTQLQEKYQKKTKKCPQYELVSKTGPDHDQTFKVCVHLGDKVFGPVTAKSKKEAEQLAAKLALDSFN</sequence>
<evidence type="ECO:0000256" key="12">
    <source>
        <dbReference type="ARBA" id="ARBA00022801"/>
    </source>
</evidence>
<proteinExistence type="inferred from homology"/>
<dbReference type="InterPro" id="IPR014720">
    <property type="entry name" value="dsRBD_dom"/>
</dbReference>
<evidence type="ECO:0000256" key="10">
    <source>
        <dbReference type="ARBA" id="ARBA00022723"/>
    </source>
</evidence>
<dbReference type="Pfam" id="PF00035">
    <property type="entry name" value="dsrm"/>
    <property type="match status" value="1"/>
</dbReference>
<dbReference type="GO" id="GO:0019843">
    <property type="term" value="F:rRNA binding"/>
    <property type="evidence" value="ECO:0007669"/>
    <property type="project" value="UniProtKB-KW"/>
</dbReference>
<organism evidence="18 19">
    <name type="scientific">Treponema bryantii</name>
    <dbReference type="NCBI Taxonomy" id="163"/>
    <lineage>
        <taxon>Bacteria</taxon>
        <taxon>Pseudomonadati</taxon>
        <taxon>Spirochaetota</taxon>
        <taxon>Spirochaetia</taxon>
        <taxon>Spirochaetales</taxon>
        <taxon>Treponemataceae</taxon>
        <taxon>Treponema</taxon>
    </lineage>
</organism>
<dbReference type="EMBL" id="FOFU01000011">
    <property type="protein sequence ID" value="SEQ82521.1"/>
    <property type="molecule type" value="Genomic_DNA"/>
</dbReference>
<comment type="cofactor">
    <cofactor evidence="15">
        <name>Mg(2+)</name>
        <dbReference type="ChEBI" id="CHEBI:18420"/>
    </cofactor>
</comment>
<keyword evidence="9 15" id="KW-0540">Nuclease</keyword>
<dbReference type="PROSITE" id="PS00517">
    <property type="entry name" value="RNASE_3_1"/>
    <property type="match status" value="1"/>
</dbReference>
<dbReference type="GO" id="GO:0010468">
    <property type="term" value="P:regulation of gene expression"/>
    <property type="evidence" value="ECO:0007669"/>
    <property type="project" value="TreeGrafter"/>
</dbReference>
<evidence type="ECO:0000256" key="15">
    <source>
        <dbReference type="HAMAP-Rule" id="MF_00104"/>
    </source>
</evidence>
<dbReference type="CDD" id="cd00593">
    <property type="entry name" value="RIBOc"/>
    <property type="match status" value="1"/>
</dbReference>
<evidence type="ECO:0000256" key="3">
    <source>
        <dbReference type="ARBA" id="ARBA00010183"/>
    </source>
</evidence>
<dbReference type="GO" id="GO:0008033">
    <property type="term" value="P:tRNA processing"/>
    <property type="evidence" value="ECO:0007669"/>
    <property type="project" value="UniProtKB-KW"/>
</dbReference>
<evidence type="ECO:0000256" key="5">
    <source>
        <dbReference type="ARBA" id="ARBA00022490"/>
    </source>
</evidence>
<dbReference type="PROSITE" id="PS50142">
    <property type="entry name" value="RNASE_3_2"/>
    <property type="match status" value="1"/>
</dbReference>
<dbReference type="FunFam" id="3.30.160.20:FF:000003">
    <property type="entry name" value="Ribonuclease 3"/>
    <property type="match status" value="1"/>
</dbReference>
<keyword evidence="7 15" id="KW-0507">mRNA processing</keyword>
<keyword evidence="10 15" id="KW-0479">Metal-binding</keyword>
<dbReference type="InterPro" id="IPR000999">
    <property type="entry name" value="RNase_III_dom"/>
</dbReference>
<keyword evidence="15" id="KW-0699">rRNA-binding</keyword>
<evidence type="ECO:0000313" key="18">
    <source>
        <dbReference type="EMBL" id="SEQ82521.1"/>
    </source>
</evidence>
<evidence type="ECO:0000256" key="4">
    <source>
        <dbReference type="ARBA" id="ARBA00011738"/>
    </source>
</evidence>
<dbReference type="OrthoDB" id="9805026at2"/>
<feature type="binding site" evidence="15">
    <location>
        <position position="126"/>
    </location>
    <ligand>
        <name>Mg(2+)</name>
        <dbReference type="ChEBI" id="CHEBI:18420"/>
    </ligand>
</feature>
<dbReference type="GO" id="GO:0006397">
    <property type="term" value="P:mRNA processing"/>
    <property type="evidence" value="ECO:0007669"/>
    <property type="project" value="UniProtKB-UniRule"/>
</dbReference>
<keyword evidence="11 15" id="KW-0255">Endonuclease</keyword>
<dbReference type="InterPro" id="IPR011907">
    <property type="entry name" value="RNase_III"/>
</dbReference>
<dbReference type="SUPFAM" id="SSF69065">
    <property type="entry name" value="RNase III domain-like"/>
    <property type="match status" value="1"/>
</dbReference>
<comment type="function">
    <text evidence="15">Digests double-stranded RNA. Involved in the processing of primary rRNA transcript to yield the immediate precursors to the large and small rRNAs (23S and 16S). Processes some mRNAs, and tRNAs when they are encoded in the rRNA operon. Processes pre-crRNA and tracrRNA of type II CRISPR loci if present in the organism.</text>
</comment>
<feature type="binding site" evidence="15">
    <location>
        <position position="123"/>
    </location>
    <ligand>
        <name>Mg(2+)</name>
        <dbReference type="ChEBI" id="CHEBI:18420"/>
    </ligand>
</feature>
<keyword evidence="13 15" id="KW-0460">Magnesium</keyword>
<dbReference type="STRING" id="163.SAMN04487775_102212"/>
<keyword evidence="5 15" id="KW-0963">Cytoplasm</keyword>
<dbReference type="PANTHER" id="PTHR11207">
    <property type="entry name" value="RIBONUCLEASE III"/>
    <property type="match status" value="1"/>
</dbReference>
<gene>
    <name evidence="15" type="primary">rnc</name>
    <name evidence="18" type="ORF">SAMN04487977_11195</name>
</gene>
<dbReference type="SUPFAM" id="SSF54768">
    <property type="entry name" value="dsRNA-binding domain-like"/>
    <property type="match status" value="1"/>
</dbReference>
<feature type="domain" description="DRBM" evidence="16">
    <location>
        <begin position="163"/>
        <end position="231"/>
    </location>
</feature>
<reference evidence="18 19" key="1">
    <citation type="submission" date="2016-10" db="EMBL/GenBank/DDBJ databases">
        <authorList>
            <person name="de Groot N.N."/>
        </authorList>
    </citation>
    <scope>NUCLEOTIDE SEQUENCE [LARGE SCALE GENOMIC DNA]</scope>
    <source>
        <strain evidence="18 19">B25</strain>
    </source>
</reference>
<accession>A0A1H9J661</accession>
<evidence type="ECO:0000256" key="13">
    <source>
        <dbReference type="ARBA" id="ARBA00022842"/>
    </source>
</evidence>
<dbReference type="Proteomes" id="UP000182360">
    <property type="component" value="Unassembled WGS sequence"/>
</dbReference>
<keyword evidence="8 15" id="KW-0819">tRNA processing</keyword>
<dbReference type="NCBIfam" id="TIGR02191">
    <property type="entry name" value="RNaseIII"/>
    <property type="match status" value="1"/>
</dbReference>
<evidence type="ECO:0000256" key="14">
    <source>
        <dbReference type="ARBA" id="ARBA00022884"/>
    </source>
</evidence>
<comment type="similarity">
    <text evidence="3">Belongs to the ribonuclease III family.</text>
</comment>
<evidence type="ECO:0000256" key="2">
    <source>
        <dbReference type="ARBA" id="ARBA00004496"/>
    </source>
</evidence>
<dbReference type="RefSeq" id="WP_074645332.1">
    <property type="nucleotide sequence ID" value="NZ_FOFU01000011.1"/>
</dbReference>
<dbReference type="Gene3D" id="1.10.1520.10">
    <property type="entry name" value="Ribonuclease III domain"/>
    <property type="match status" value="1"/>
</dbReference>
<evidence type="ECO:0000313" key="19">
    <source>
        <dbReference type="Proteomes" id="UP000182360"/>
    </source>
</evidence>
<dbReference type="EC" id="3.1.26.3" evidence="15"/>
<dbReference type="SMART" id="SM00535">
    <property type="entry name" value="RIBOc"/>
    <property type="match status" value="1"/>
</dbReference>
<evidence type="ECO:0000256" key="11">
    <source>
        <dbReference type="ARBA" id="ARBA00022759"/>
    </source>
</evidence>
<dbReference type="InterPro" id="IPR036389">
    <property type="entry name" value="RNase_III_sf"/>
</dbReference>
<evidence type="ECO:0000256" key="9">
    <source>
        <dbReference type="ARBA" id="ARBA00022722"/>
    </source>
</evidence>
<evidence type="ECO:0000259" key="17">
    <source>
        <dbReference type="PROSITE" id="PS50142"/>
    </source>
</evidence>
<evidence type="ECO:0000256" key="7">
    <source>
        <dbReference type="ARBA" id="ARBA00022664"/>
    </source>
</evidence>
<keyword evidence="12 15" id="KW-0378">Hydrolase</keyword>
<name>A0A1H9J661_9SPIR</name>
<dbReference type="GO" id="GO:0042802">
    <property type="term" value="F:identical protein binding"/>
    <property type="evidence" value="ECO:0007669"/>
    <property type="project" value="UniProtKB-ARBA"/>
</dbReference>
<keyword evidence="19" id="KW-1185">Reference proteome</keyword>
<dbReference type="SMART" id="SM00358">
    <property type="entry name" value="DSRM"/>
    <property type="match status" value="1"/>
</dbReference>
<dbReference type="GO" id="GO:0046872">
    <property type="term" value="F:metal ion binding"/>
    <property type="evidence" value="ECO:0007669"/>
    <property type="project" value="UniProtKB-KW"/>
</dbReference>
<comment type="subcellular location">
    <subcellularLocation>
        <location evidence="2 15">Cytoplasm</location>
    </subcellularLocation>
</comment>
<evidence type="ECO:0000256" key="1">
    <source>
        <dbReference type="ARBA" id="ARBA00000109"/>
    </source>
</evidence>
<feature type="active site" evidence="15">
    <location>
        <position position="126"/>
    </location>
</feature>
<keyword evidence="6 15" id="KW-0698">rRNA processing</keyword>